<dbReference type="AlphaFoldDB" id="A0A1W1YNH0"/>
<evidence type="ECO:0000259" key="2">
    <source>
        <dbReference type="Pfam" id="PF07261"/>
    </source>
</evidence>
<dbReference type="InterPro" id="IPR034829">
    <property type="entry name" value="DnaD-like_sf"/>
</dbReference>
<dbReference type="InterPro" id="IPR053843">
    <property type="entry name" value="DnaD_N"/>
</dbReference>
<dbReference type="Gene3D" id="1.10.10.630">
    <property type="entry name" value="DnaD domain-like"/>
    <property type="match status" value="1"/>
</dbReference>
<accession>A0A1W1YNH0</accession>
<evidence type="ECO:0000313" key="5">
    <source>
        <dbReference type="Proteomes" id="UP000243884"/>
    </source>
</evidence>
<evidence type="ECO:0000256" key="1">
    <source>
        <dbReference type="ARBA" id="ARBA00093462"/>
    </source>
</evidence>
<dbReference type="Proteomes" id="UP000243884">
    <property type="component" value="Unassembled WGS sequence"/>
</dbReference>
<reference evidence="5" key="1">
    <citation type="submission" date="2017-04" db="EMBL/GenBank/DDBJ databases">
        <authorList>
            <person name="Varghese N."/>
            <person name="Submissions S."/>
        </authorList>
    </citation>
    <scope>NUCLEOTIDE SEQUENCE [LARGE SCALE GENOMIC DNA]</scope>
    <source>
        <strain evidence="5">DSM 21500</strain>
    </source>
</reference>
<dbReference type="Gene3D" id="1.10.10.10">
    <property type="entry name" value="Winged helix-like DNA-binding domain superfamily/Winged helix DNA-binding domain"/>
    <property type="match status" value="1"/>
</dbReference>
<evidence type="ECO:0000259" key="3">
    <source>
        <dbReference type="Pfam" id="PF21984"/>
    </source>
</evidence>
<evidence type="ECO:0000313" key="4">
    <source>
        <dbReference type="EMBL" id="SMC37683.1"/>
    </source>
</evidence>
<dbReference type="InterPro" id="IPR006343">
    <property type="entry name" value="DnaB/C_C"/>
</dbReference>
<organism evidence="4 5">
    <name type="scientific">Aerococcus suis</name>
    <dbReference type="NCBI Taxonomy" id="371602"/>
    <lineage>
        <taxon>Bacteria</taxon>
        <taxon>Bacillati</taxon>
        <taxon>Bacillota</taxon>
        <taxon>Bacilli</taxon>
        <taxon>Lactobacillales</taxon>
        <taxon>Aerococcaceae</taxon>
        <taxon>Aerococcus</taxon>
    </lineage>
</organism>
<feature type="domain" description="DnaD N-terminal" evidence="3">
    <location>
        <begin position="12"/>
        <end position="107"/>
    </location>
</feature>
<dbReference type="InterPro" id="IPR036388">
    <property type="entry name" value="WH-like_DNA-bd_sf"/>
</dbReference>
<gene>
    <name evidence="4" type="ORF">SAMN04487984_0840</name>
</gene>
<protein>
    <submittedName>
        <fullName evidence="4">DNA replication protein</fullName>
    </submittedName>
</protein>
<dbReference type="NCBIfam" id="TIGR01446">
    <property type="entry name" value="DnaD_dom"/>
    <property type="match status" value="1"/>
</dbReference>
<dbReference type="PANTHER" id="PTHR37293:SF6">
    <property type="entry name" value="DNA REPLICATION PROTEIN DNAD"/>
    <property type="match status" value="1"/>
</dbReference>
<dbReference type="EMBL" id="FWXK01000003">
    <property type="protein sequence ID" value="SMC37683.1"/>
    <property type="molecule type" value="Genomic_DNA"/>
</dbReference>
<dbReference type="OrthoDB" id="9770238at2"/>
<dbReference type="InterPro" id="IPR053162">
    <property type="entry name" value="DnaD"/>
</dbReference>
<dbReference type="Pfam" id="PF21984">
    <property type="entry name" value="DnaD_N"/>
    <property type="match status" value="1"/>
</dbReference>
<name>A0A1W1YNH0_9LACT</name>
<sequence>MYEEQYTVIRTEILEKYHQLDITNESMMFLIHLLGFIQSGNSFPSINALQRRMGYTDEEIYACIDHLLDRGVLAIKSRKNEDGQVEEYYSLHPLYVKLEQLEEQKSREVTQANQDQAVRDVFNLIEDEFGRQLSPTEYEMVTHWLTKDRYQPSMIKDAVREAALSNAYNFRYIGRILLNWQQQGKQTSFHHNVNQEKDNQQLPPVSLGHWLDVDN</sequence>
<keyword evidence="5" id="KW-1185">Reference proteome</keyword>
<comment type="similarity">
    <text evidence="1">Belongs to the DnaB/DnaD family.</text>
</comment>
<dbReference type="Pfam" id="PF07261">
    <property type="entry name" value="DnaB_2"/>
    <property type="match status" value="1"/>
</dbReference>
<dbReference type="RefSeq" id="WP_084098903.1">
    <property type="nucleotide sequence ID" value="NZ_FWXK01000003.1"/>
</dbReference>
<feature type="domain" description="DnaB/C C-terminal" evidence="2">
    <location>
        <begin position="122"/>
        <end position="187"/>
    </location>
</feature>
<dbReference type="STRING" id="371602.SAMN04487984_0840"/>
<dbReference type="PANTHER" id="PTHR37293">
    <property type="entry name" value="PHAGE REPLICATION PROTEIN-RELATED"/>
    <property type="match status" value="1"/>
</dbReference>
<proteinExistence type="inferred from homology"/>
<dbReference type="SUPFAM" id="SSF158499">
    <property type="entry name" value="DnaD domain-like"/>
    <property type="match status" value="1"/>
</dbReference>